<protein>
    <submittedName>
        <fullName evidence="1">Uncharacterized protein</fullName>
    </submittedName>
</protein>
<dbReference type="EMBL" id="LT629758">
    <property type="protein sequence ID" value="SDT56836.1"/>
    <property type="molecule type" value="Genomic_DNA"/>
</dbReference>
<dbReference type="Proteomes" id="UP000198688">
    <property type="component" value="Chromosome I"/>
</dbReference>
<reference evidence="1 2" key="1">
    <citation type="submission" date="2016-10" db="EMBL/GenBank/DDBJ databases">
        <authorList>
            <person name="de Groot N.N."/>
        </authorList>
    </citation>
    <scope>NUCLEOTIDE SEQUENCE [LARGE SCALE GENOMIC DNA]</scope>
    <source>
        <strain evidence="1 2">DSM 43941</strain>
    </source>
</reference>
<keyword evidence="2" id="KW-1185">Reference proteome</keyword>
<name>A0A1H2BGD0_9ACTN</name>
<organism evidence="1 2">
    <name type="scientific">Actinoplanes derwentensis</name>
    <dbReference type="NCBI Taxonomy" id="113562"/>
    <lineage>
        <taxon>Bacteria</taxon>
        <taxon>Bacillati</taxon>
        <taxon>Actinomycetota</taxon>
        <taxon>Actinomycetes</taxon>
        <taxon>Micromonosporales</taxon>
        <taxon>Micromonosporaceae</taxon>
        <taxon>Actinoplanes</taxon>
    </lineage>
</organism>
<dbReference type="STRING" id="113562.SAMN04489716_4566"/>
<evidence type="ECO:0000313" key="1">
    <source>
        <dbReference type="EMBL" id="SDT56836.1"/>
    </source>
</evidence>
<dbReference type="AlphaFoldDB" id="A0A1H2BGD0"/>
<proteinExistence type="predicted"/>
<evidence type="ECO:0000313" key="2">
    <source>
        <dbReference type="Proteomes" id="UP000198688"/>
    </source>
</evidence>
<gene>
    <name evidence="1" type="ORF">SAMN04489716_4566</name>
</gene>
<accession>A0A1H2BGD0</accession>
<sequence length="103" mass="11954">MSTAAFAPNGGMNMNMGMGMADQMMTSPQMMHMQMMPMMHPHMMHMMHQQHLQQMIAQQVQQAVTQQMQQMMMARQMPQGNPMAMYGMPHQQMFQPPMFQQAM</sequence>